<dbReference type="Proteomes" id="UP000616769">
    <property type="component" value="Unassembled WGS sequence"/>
</dbReference>
<evidence type="ECO:0000313" key="6">
    <source>
        <dbReference type="Proteomes" id="UP000616769"/>
    </source>
</evidence>
<feature type="compositionally biased region" description="Basic and acidic residues" evidence="1">
    <location>
        <begin position="75"/>
        <end position="84"/>
    </location>
</feature>
<proteinExistence type="predicted"/>
<evidence type="ECO:0000313" key="3">
    <source>
        <dbReference type="EMBL" id="KPM04323.1"/>
    </source>
</evidence>
<reference evidence="3 6" key="1">
    <citation type="journal article" date="2015" name="Parasit. Vectors">
        <title>Draft genome of the scabies mite.</title>
        <authorList>
            <person name="Rider S.D.Jr."/>
            <person name="Morgan M.S."/>
            <person name="Arlian L.G."/>
        </authorList>
    </citation>
    <scope>NUCLEOTIDE SEQUENCE [LARGE SCALE GENOMIC DNA]</scope>
    <source>
        <strain evidence="3">Arlian Lab</strain>
    </source>
</reference>
<feature type="compositionally biased region" description="Basic and acidic residues" evidence="1">
    <location>
        <begin position="208"/>
        <end position="219"/>
    </location>
</feature>
<dbReference type="OrthoDB" id="6516681at2759"/>
<dbReference type="EMBL" id="JXLN01008262">
    <property type="protein sequence ID" value="KPM04323.1"/>
    <property type="molecule type" value="Genomic_DNA"/>
</dbReference>
<reference evidence="4" key="4">
    <citation type="submission" date="2022-06" db="UniProtKB">
        <authorList>
            <consortium name="EnsemblMetazoa"/>
        </authorList>
    </citation>
    <scope>IDENTIFICATION</scope>
</reference>
<reference evidence="5" key="2">
    <citation type="journal article" date="2020" name="PLoS Negl. Trop. Dis.">
        <title>High-quality nuclear genome for Sarcoptes scabiei-A critical resource for a neglected parasite.</title>
        <authorList>
            <person name="Korhonen P.K."/>
            <person name="Gasser R.B."/>
            <person name="Ma G."/>
            <person name="Wang T."/>
            <person name="Stroehlein A.J."/>
            <person name="Young N.D."/>
            <person name="Ang C.S."/>
            <person name="Fernando D.D."/>
            <person name="Lu H.C."/>
            <person name="Taylor S."/>
            <person name="Reynolds S.L."/>
            <person name="Mofiz E."/>
            <person name="Najaraj S.H."/>
            <person name="Gowda H."/>
            <person name="Madugundu A."/>
            <person name="Renuse S."/>
            <person name="Holt D."/>
            <person name="Pandey A."/>
            <person name="Papenfuss A.T."/>
            <person name="Fischer K."/>
        </authorList>
    </citation>
    <scope>NUCLEOTIDE SEQUENCE [LARGE SCALE GENOMIC DNA]</scope>
</reference>
<evidence type="ECO:0000313" key="2">
    <source>
        <dbReference type="EMBL" id="KAF7491779.1"/>
    </source>
</evidence>
<evidence type="ECO:0000313" key="5">
    <source>
        <dbReference type="Proteomes" id="UP000070412"/>
    </source>
</evidence>
<gene>
    <name evidence="3" type="ORF">QR98_0027660</name>
    <name evidence="2" type="ORF">SSS_8577</name>
</gene>
<protein>
    <submittedName>
        <fullName evidence="3 4">Uncharacterized protein</fullName>
    </submittedName>
</protein>
<name>A0A132A062_SARSC</name>
<dbReference type="AlphaFoldDB" id="A0A132A062"/>
<dbReference type="EnsemblMetazoa" id="SSS_8577s_mrna">
    <property type="protein sequence ID" value="KAF7491779.1"/>
    <property type="gene ID" value="SSS_8577"/>
</dbReference>
<sequence length="219" mass="25590">MTKKRTVRTKPISKSRDRQSSIKPGSKEIRSSDEAEQNKLQNESPSTIDAEKISLLFKTTEPFDEKANRKSTKKIAKDSDNQHRPKIEQLESEILSKIEQNRMAIEQVIGLLREIRPDQVTREMKEDLIRIHLLASNMKIRLAHFKAEQERRKIDKMLKVLHASQQLDTKRSNNNNNNPIEIETMKFEMTLKDAKFNNGEESNPKQSKQNENEKEERIV</sequence>
<feature type="compositionally biased region" description="Polar residues" evidence="1">
    <location>
        <begin position="38"/>
        <end position="47"/>
    </location>
</feature>
<evidence type="ECO:0000313" key="4">
    <source>
        <dbReference type="EnsemblMetazoa" id="KAF7491779.1"/>
    </source>
</evidence>
<feature type="region of interest" description="Disordered" evidence="1">
    <location>
        <begin position="60"/>
        <end position="84"/>
    </location>
</feature>
<feature type="region of interest" description="Disordered" evidence="1">
    <location>
        <begin position="191"/>
        <end position="219"/>
    </location>
</feature>
<evidence type="ECO:0000256" key="1">
    <source>
        <dbReference type="SAM" id="MobiDB-lite"/>
    </source>
</evidence>
<feature type="compositionally biased region" description="Basic residues" evidence="1">
    <location>
        <begin position="1"/>
        <end position="13"/>
    </location>
</feature>
<feature type="region of interest" description="Disordered" evidence="1">
    <location>
        <begin position="1"/>
        <end position="47"/>
    </location>
</feature>
<dbReference type="Proteomes" id="UP000070412">
    <property type="component" value="Unassembled WGS sequence"/>
</dbReference>
<keyword evidence="5" id="KW-1185">Reference proteome</keyword>
<accession>A0A132A062</accession>
<reference evidence="2" key="3">
    <citation type="submission" date="2020-01" db="EMBL/GenBank/DDBJ databases">
        <authorList>
            <person name="Korhonen P.K.K."/>
            <person name="Guangxu M.G."/>
            <person name="Wang T.W."/>
            <person name="Stroehlein A.J.S."/>
            <person name="Young N.D."/>
            <person name="Ang C.-S.A."/>
            <person name="Fernando D.W.F."/>
            <person name="Lu H.L."/>
            <person name="Taylor S.T."/>
            <person name="Ehtesham M.E.M."/>
            <person name="Najaraj S.H.N."/>
            <person name="Harsha G.H.G."/>
            <person name="Madugundu A.M."/>
            <person name="Renuse S.R."/>
            <person name="Holt D.H."/>
            <person name="Pandey A.P."/>
            <person name="Papenfuss A.P."/>
            <person name="Gasser R.B.G."/>
            <person name="Fischer K.F."/>
        </authorList>
    </citation>
    <scope>NUCLEOTIDE SEQUENCE</scope>
    <source>
        <strain evidence="2">SSS_KF_BRIS2020</strain>
    </source>
</reference>
<organism evidence="3 6">
    <name type="scientific">Sarcoptes scabiei</name>
    <name type="common">Itch mite</name>
    <name type="synonym">Acarus scabiei</name>
    <dbReference type="NCBI Taxonomy" id="52283"/>
    <lineage>
        <taxon>Eukaryota</taxon>
        <taxon>Metazoa</taxon>
        <taxon>Ecdysozoa</taxon>
        <taxon>Arthropoda</taxon>
        <taxon>Chelicerata</taxon>
        <taxon>Arachnida</taxon>
        <taxon>Acari</taxon>
        <taxon>Acariformes</taxon>
        <taxon>Sarcoptiformes</taxon>
        <taxon>Astigmata</taxon>
        <taxon>Psoroptidia</taxon>
        <taxon>Sarcoptoidea</taxon>
        <taxon>Sarcoptidae</taxon>
        <taxon>Sarcoptinae</taxon>
        <taxon>Sarcoptes</taxon>
    </lineage>
</organism>
<dbReference type="EMBL" id="WVUK01000058">
    <property type="protein sequence ID" value="KAF7491779.1"/>
    <property type="molecule type" value="Genomic_DNA"/>
</dbReference>
<feature type="compositionally biased region" description="Basic and acidic residues" evidence="1">
    <location>
        <begin position="14"/>
        <end position="37"/>
    </location>
</feature>
<dbReference type="VEuPathDB" id="VectorBase:SSCA008241"/>